<evidence type="ECO:0000313" key="4">
    <source>
        <dbReference type="Proteomes" id="UP000515124"/>
    </source>
</evidence>
<dbReference type="PROSITE" id="PS51375">
    <property type="entry name" value="PPR"/>
    <property type="match status" value="3"/>
</dbReference>
<reference evidence="5" key="1">
    <citation type="submission" date="2025-08" db="UniProtKB">
        <authorList>
            <consortium name="RefSeq"/>
        </authorList>
    </citation>
    <scope>IDENTIFICATION</scope>
</reference>
<proteinExistence type="inferred from homology"/>
<evidence type="ECO:0000256" key="3">
    <source>
        <dbReference type="PROSITE-ProRule" id="PRU00708"/>
    </source>
</evidence>
<feature type="repeat" description="PPR" evidence="3">
    <location>
        <begin position="97"/>
        <end position="131"/>
    </location>
</feature>
<keyword evidence="4" id="KW-1185">Reference proteome</keyword>
<feature type="repeat" description="PPR" evidence="3">
    <location>
        <begin position="198"/>
        <end position="228"/>
    </location>
</feature>
<evidence type="ECO:0000313" key="5">
    <source>
        <dbReference type="RefSeq" id="XP_021817735.1"/>
    </source>
</evidence>
<evidence type="ECO:0000256" key="2">
    <source>
        <dbReference type="ARBA" id="ARBA00022737"/>
    </source>
</evidence>
<dbReference type="NCBIfam" id="TIGR00756">
    <property type="entry name" value="PPR"/>
    <property type="match status" value="3"/>
</dbReference>
<dbReference type="Proteomes" id="UP000515124">
    <property type="component" value="Unplaced"/>
</dbReference>
<dbReference type="GO" id="GO:0009451">
    <property type="term" value="P:RNA modification"/>
    <property type="evidence" value="ECO:0007669"/>
    <property type="project" value="InterPro"/>
</dbReference>
<gene>
    <name evidence="5" type="primary">LOC110759901</name>
</gene>
<dbReference type="Pfam" id="PF01535">
    <property type="entry name" value="PPR"/>
    <property type="match status" value="3"/>
</dbReference>
<dbReference type="Gene3D" id="1.25.40.10">
    <property type="entry name" value="Tetratricopeptide repeat domain"/>
    <property type="match status" value="2"/>
</dbReference>
<organism evidence="4 5">
    <name type="scientific">Prunus avium</name>
    <name type="common">Cherry</name>
    <name type="synonym">Cerasus avium</name>
    <dbReference type="NCBI Taxonomy" id="42229"/>
    <lineage>
        <taxon>Eukaryota</taxon>
        <taxon>Viridiplantae</taxon>
        <taxon>Streptophyta</taxon>
        <taxon>Embryophyta</taxon>
        <taxon>Tracheophyta</taxon>
        <taxon>Spermatophyta</taxon>
        <taxon>Magnoliopsida</taxon>
        <taxon>eudicotyledons</taxon>
        <taxon>Gunneridae</taxon>
        <taxon>Pentapetalae</taxon>
        <taxon>rosids</taxon>
        <taxon>fabids</taxon>
        <taxon>Rosales</taxon>
        <taxon>Rosaceae</taxon>
        <taxon>Amygdaloideae</taxon>
        <taxon>Amygdaleae</taxon>
        <taxon>Prunus</taxon>
    </lineage>
</organism>
<evidence type="ECO:0000256" key="1">
    <source>
        <dbReference type="ARBA" id="ARBA00006643"/>
    </source>
</evidence>
<dbReference type="KEGG" id="pavi:110759901"/>
<dbReference type="GeneID" id="110759901"/>
<name>A0A6P5SLA7_PRUAV</name>
<keyword evidence="2" id="KW-0677">Repeat</keyword>
<dbReference type="FunFam" id="1.25.40.10:FF:000333">
    <property type="entry name" value="Pentatricopeptide repeat-containing protein"/>
    <property type="match status" value="1"/>
</dbReference>
<protein>
    <submittedName>
        <fullName evidence="5">Pentatricopeptide repeat-containing protein At1g08070, chloroplastic-like</fullName>
    </submittedName>
</protein>
<dbReference type="PANTHER" id="PTHR47926">
    <property type="entry name" value="PENTATRICOPEPTIDE REPEAT-CONTAINING PROTEIN"/>
    <property type="match status" value="1"/>
</dbReference>
<dbReference type="FunFam" id="1.25.40.10:FF:000470">
    <property type="entry name" value="Pentatricopeptide repeat-containing protein At5g66520"/>
    <property type="match status" value="1"/>
</dbReference>
<sequence>MVFSSSSLLSLPILPSIFHVLPTSDPPYKLLQTHPSLTLLSKCKSMQNLKQVHAHIIKSGLHNTHFALSKLVEFCAVSPFGDLSYALLVFQSIENPNQIIWNTIIRGFSLSSKPIQAVEFYVLMLLSGVEPNSYTFPFLLKSCAKFAASHEGKQIHGHVLKLGLDSDAFVHTSLINMYAQNGELDNARLVFDKSSFRDVVSFTALITGYVSRGCMDDARHLFDEIPVRDVVSWNAMISGYAQSGRFEEALALFSEMRKANVSPNESTMVVVLSACAQSGSLELGKWVGSWIENRGLGSNLRLVNGLIDMYAKCGALDTARGLFDGLQQRDVISWNVLTVGMAVAMVATTAA</sequence>
<dbReference type="AlphaFoldDB" id="A0A6P5SLA7"/>
<dbReference type="InterPro" id="IPR046960">
    <property type="entry name" value="PPR_At4g14850-like_plant"/>
</dbReference>
<accession>A0A6P5SLA7</accession>
<dbReference type="Pfam" id="PF13041">
    <property type="entry name" value="PPR_2"/>
    <property type="match status" value="2"/>
</dbReference>
<comment type="similarity">
    <text evidence="1">Belongs to the PPR family. PCMP-H subfamily.</text>
</comment>
<feature type="non-terminal residue" evidence="5">
    <location>
        <position position="351"/>
    </location>
</feature>
<feature type="repeat" description="PPR" evidence="3">
    <location>
        <begin position="229"/>
        <end position="263"/>
    </location>
</feature>
<dbReference type="RefSeq" id="XP_021817735.1">
    <property type="nucleotide sequence ID" value="XM_021962043.1"/>
</dbReference>
<dbReference type="InterPro" id="IPR002885">
    <property type="entry name" value="PPR_rpt"/>
</dbReference>
<dbReference type="GO" id="GO:0003723">
    <property type="term" value="F:RNA binding"/>
    <property type="evidence" value="ECO:0007669"/>
    <property type="project" value="InterPro"/>
</dbReference>
<dbReference type="PANTHER" id="PTHR47926:SF454">
    <property type="entry name" value="REPEAT-CONTAINING PROTEIN, PUTATIVE-RELATED"/>
    <property type="match status" value="1"/>
</dbReference>
<dbReference type="InterPro" id="IPR011990">
    <property type="entry name" value="TPR-like_helical_dom_sf"/>
</dbReference>